<dbReference type="InterPro" id="IPR023299">
    <property type="entry name" value="ATPase_P-typ_cyto_dom_N"/>
</dbReference>
<dbReference type="EMBL" id="ML976977">
    <property type="protein sequence ID" value="KAF1963847.1"/>
    <property type="molecule type" value="Genomic_DNA"/>
</dbReference>
<evidence type="ECO:0000256" key="13">
    <source>
        <dbReference type="ARBA" id="ARBA00022967"/>
    </source>
</evidence>
<comment type="cofactor">
    <cofactor evidence="1">
        <name>Mg(2+)</name>
        <dbReference type="ChEBI" id="CHEBI:18420"/>
    </cofactor>
</comment>
<dbReference type="SFLD" id="SFLDF00027">
    <property type="entry name" value="p-type_atpase"/>
    <property type="match status" value="1"/>
</dbReference>
<evidence type="ECO:0000256" key="6">
    <source>
        <dbReference type="ARBA" id="ARBA00022553"/>
    </source>
</evidence>
<keyword evidence="6" id="KW-0597">Phosphoprotein</keyword>
<evidence type="ECO:0000256" key="10">
    <source>
        <dbReference type="ARBA" id="ARBA00022840"/>
    </source>
</evidence>
<evidence type="ECO:0000313" key="26">
    <source>
        <dbReference type="EMBL" id="KAF1963847.1"/>
    </source>
</evidence>
<keyword evidence="18" id="KW-0739">Sodium transport</keyword>
<evidence type="ECO:0000256" key="9">
    <source>
        <dbReference type="ARBA" id="ARBA00022741"/>
    </source>
</evidence>
<dbReference type="Gene3D" id="3.40.1110.10">
    <property type="entry name" value="Calcium-transporting ATPase, cytoplasmic domain N"/>
    <property type="match status" value="1"/>
</dbReference>
<proteinExistence type="inferred from homology"/>
<dbReference type="FunFam" id="3.40.1110.10:FF:000039">
    <property type="entry name" value="Sodium P-type ATPase"/>
    <property type="match status" value="1"/>
</dbReference>
<feature type="transmembrane region" description="Helical" evidence="24">
    <location>
        <begin position="867"/>
        <end position="894"/>
    </location>
</feature>
<evidence type="ECO:0000256" key="5">
    <source>
        <dbReference type="ARBA" id="ARBA00022538"/>
    </source>
</evidence>
<evidence type="ECO:0000256" key="3">
    <source>
        <dbReference type="ARBA" id="ARBA00022448"/>
    </source>
</evidence>
<evidence type="ECO:0000256" key="22">
    <source>
        <dbReference type="ARBA" id="ARBA00049499"/>
    </source>
</evidence>
<evidence type="ECO:0000256" key="19">
    <source>
        <dbReference type="ARBA" id="ARBA00035017"/>
    </source>
</evidence>
<keyword evidence="5" id="KW-0633">Potassium transport</keyword>
<evidence type="ECO:0000259" key="25">
    <source>
        <dbReference type="SMART" id="SM00831"/>
    </source>
</evidence>
<dbReference type="SUPFAM" id="SSF81660">
    <property type="entry name" value="Metal cation-transporting ATPase, ATP-binding domain N"/>
    <property type="match status" value="1"/>
</dbReference>
<dbReference type="InterPro" id="IPR006414">
    <property type="entry name" value="P-type_ATPase_IID"/>
</dbReference>
<feature type="transmembrane region" description="Helical" evidence="24">
    <location>
        <begin position="102"/>
        <end position="121"/>
    </location>
</feature>
<dbReference type="SMART" id="SM00831">
    <property type="entry name" value="Cation_ATPase_N"/>
    <property type="match status" value="1"/>
</dbReference>
<keyword evidence="10" id="KW-0067">ATP-binding</keyword>
<keyword evidence="11" id="KW-0460">Magnesium</keyword>
<dbReference type="SFLD" id="SFLDS00003">
    <property type="entry name" value="Haloacid_Dehalogenase"/>
    <property type="match status" value="1"/>
</dbReference>
<dbReference type="Proteomes" id="UP000800035">
    <property type="component" value="Unassembled WGS sequence"/>
</dbReference>
<dbReference type="InterPro" id="IPR006068">
    <property type="entry name" value="ATPase_P-typ_cation-transptr_C"/>
</dbReference>
<comment type="similarity">
    <text evidence="19">Belongs to the cation transport ATPase (P-type) (TC 3.A.3) family. Type IID subfamily.</text>
</comment>
<keyword evidence="14 24" id="KW-1133">Transmembrane helix</keyword>
<keyword evidence="9" id="KW-0547">Nucleotide-binding</keyword>
<evidence type="ECO:0000256" key="2">
    <source>
        <dbReference type="ARBA" id="ARBA00004651"/>
    </source>
</evidence>
<dbReference type="InterPro" id="IPR023298">
    <property type="entry name" value="ATPase_P-typ_TM_dom_sf"/>
</dbReference>
<protein>
    <recommendedName>
        <fullName evidence="20">P-type Na(+) transporter</fullName>
        <ecNumber evidence="20">7.2.2.3</ecNumber>
    </recommendedName>
</protein>
<dbReference type="FunFam" id="1.20.1110.10:FF:000015">
    <property type="entry name" value="Sodium ion P-type ATPase"/>
    <property type="match status" value="1"/>
</dbReference>
<dbReference type="CDD" id="cd02086">
    <property type="entry name" value="P-type_ATPase_Na_ENA"/>
    <property type="match status" value="1"/>
</dbReference>
<dbReference type="GO" id="GO:0005524">
    <property type="term" value="F:ATP binding"/>
    <property type="evidence" value="ECO:0007669"/>
    <property type="project" value="UniProtKB-KW"/>
</dbReference>
<dbReference type="NCBIfam" id="TIGR01494">
    <property type="entry name" value="ATPase_P-type"/>
    <property type="match status" value="2"/>
</dbReference>
<feature type="region of interest" description="Disordered" evidence="23">
    <location>
        <begin position="42"/>
        <end position="64"/>
    </location>
</feature>
<feature type="transmembrane region" description="Helical" evidence="24">
    <location>
        <begin position="300"/>
        <end position="322"/>
    </location>
</feature>
<keyword evidence="3" id="KW-0813">Transport</keyword>
<dbReference type="Gene3D" id="2.70.150.10">
    <property type="entry name" value="Calcium-transporting ATPase, cytoplasmic transduction domain A"/>
    <property type="match status" value="1"/>
</dbReference>
<keyword evidence="27" id="KW-1185">Reference proteome</keyword>
<evidence type="ECO:0000256" key="16">
    <source>
        <dbReference type="ARBA" id="ARBA00023065"/>
    </source>
</evidence>
<feature type="region of interest" description="Disordered" evidence="23">
    <location>
        <begin position="1"/>
        <end position="24"/>
    </location>
</feature>
<feature type="transmembrane region" description="Helical" evidence="24">
    <location>
        <begin position="826"/>
        <end position="846"/>
    </location>
</feature>
<keyword evidence="12" id="KW-0630">Potassium</keyword>
<evidence type="ECO:0000256" key="14">
    <source>
        <dbReference type="ARBA" id="ARBA00022989"/>
    </source>
</evidence>
<keyword evidence="16" id="KW-0406">Ion transport</keyword>
<evidence type="ECO:0000256" key="7">
    <source>
        <dbReference type="ARBA" id="ARBA00022692"/>
    </source>
</evidence>
<dbReference type="GO" id="GO:0016887">
    <property type="term" value="F:ATP hydrolysis activity"/>
    <property type="evidence" value="ECO:0007669"/>
    <property type="project" value="InterPro"/>
</dbReference>
<keyword evidence="4" id="KW-1003">Cell membrane</keyword>
<dbReference type="AlphaFoldDB" id="A0A6A5URZ0"/>
<dbReference type="PRINTS" id="PR00119">
    <property type="entry name" value="CATATPASE"/>
</dbReference>
<dbReference type="Pfam" id="PF00122">
    <property type="entry name" value="E1-E2_ATPase"/>
    <property type="match status" value="1"/>
</dbReference>
<dbReference type="FunFam" id="3.40.50.1000:FF:000047">
    <property type="entry name" value="Sodium P-type ATPase"/>
    <property type="match status" value="1"/>
</dbReference>
<dbReference type="InterPro" id="IPR059000">
    <property type="entry name" value="ATPase_P-type_domA"/>
</dbReference>
<evidence type="ECO:0000313" key="27">
    <source>
        <dbReference type="Proteomes" id="UP000800035"/>
    </source>
</evidence>
<accession>A0A6A5URZ0</accession>
<keyword evidence="7 24" id="KW-0812">Transmembrane</keyword>
<name>A0A6A5URZ0_9PLEO</name>
<evidence type="ECO:0000256" key="11">
    <source>
        <dbReference type="ARBA" id="ARBA00022842"/>
    </source>
</evidence>
<keyword evidence="13" id="KW-1278">Translocase</keyword>
<gene>
    <name evidence="26" type="ORF">CC80DRAFT_460838</name>
</gene>
<evidence type="ECO:0000256" key="17">
    <source>
        <dbReference type="ARBA" id="ARBA00023136"/>
    </source>
</evidence>
<dbReference type="Pfam" id="PF00689">
    <property type="entry name" value="Cation_ATPase_C"/>
    <property type="match status" value="1"/>
</dbReference>
<evidence type="ECO:0000256" key="8">
    <source>
        <dbReference type="ARBA" id="ARBA00022723"/>
    </source>
</evidence>
<comment type="catalytic activity">
    <reaction evidence="21">
        <text>K(+)(in) + ATP + H2O = K(+)(out) + ADP + phosphate + H(+)</text>
        <dbReference type="Rhea" id="RHEA:75815"/>
        <dbReference type="ChEBI" id="CHEBI:15377"/>
        <dbReference type="ChEBI" id="CHEBI:15378"/>
        <dbReference type="ChEBI" id="CHEBI:29103"/>
        <dbReference type="ChEBI" id="CHEBI:30616"/>
        <dbReference type="ChEBI" id="CHEBI:43474"/>
        <dbReference type="ChEBI" id="CHEBI:456216"/>
    </reaction>
</comment>
<dbReference type="NCBIfam" id="TIGR01523">
    <property type="entry name" value="ATPase-IID_K-Na"/>
    <property type="match status" value="1"/>
</dbReference>
<dbReference type="Pfam" id="PF00690">
    <property type="entry name" value="Cation_ATPase_N"/>
    <property type="match status" value="1"/>
</dbReference>
<feature type="transmembrane region" description="Helical" evidence="24">
    <location>
        <begin position="965"/>
        <end position="986"/>
    </location>
</feature>
<evidence type="ECO:0000256" key="12">
    <source>
        <dbReference type="ARBA" id="ARBA00022958"/>
    </source>
</evidence>
<feature type="domain" description="Cation-transporting P-type ATPase N-terminal" evidence="25">
    <location>
        <begin position="24"/>
        <end position="98"/>
    </location>
</feature>
<feature type="transmembrane region" description="Helical" evidence="24">
    <location>
        <begin position="328"/>
        <end position="353"/>
    </location>
</feature>
<feature type="transmembrane region" description="Helical" evidence="24">
    <location>
        <begin position="998"/>
        <end position="1017"/>
    </location>
</feature>
<evidence type="ECO:0000256" key="23">
    <source>
        <dbReference type="SAM" id="MobiDB-lite"/>
    </source>
</evidence>
<evidence type="ECO:0000256" key="18">
    <source>
        <dbReference type="ARBA" id="ARBA00023201"/>
    </source>
</evidence>
<dbReference type="FunFam" id="2.70.150.10:FF:000160">
    <property type="entry name" value="Sarcoplasmic/endoplasmic reticulum calcium ATPase 1"/>
    <property type="match status" value="1"/>
</dbReference>
<dbReference type="GO" id="GO:0006813">
    <property type="term" value="P:potassium ion transport"/>
    <property type="evidence" value="ECO:0007669"/>
    <property type="project" value="UniProtKB-KW"/>
</dbReference>
<evidence type="ECO:0000256" key="20">
    <source>
        <dbReference type="ARBA" id="ARBA00035029"/>
    </source>
</evidence>
<dbReference type="SFLD" id="SFLDG00002">
    <property type="entry name" value="C1.7:_P-type_atpase_like"/>
    <property type="match status" value="1"/>
</dbReference>
<reference evidence="26" key="1">
    <citation type="journal article" date="2020" name="Stud. Mycol.">
        <title>101 Dothideomycetes genomes: a test case for predicting lifestyles and emergence of pathogens.</title>
        <authorList>
            <person name="Haridas S."/>
            <person name="Albert R."/>
            <person name="Binder M."/>
            <person name="Bloem J."/>
            <person name="Labutti K."/>
            <person name="Salamov A."/>
            <person name="Andreopoulos B."/>
            <person name="Baker S."/>
            <person name="Barry K."/>
            <person name="Bills G."/>
            <person name="Bluhm B."/>
            <person name="Cannon C."/>
            <person name="Castanera R."/>
            <person name="Culley D."/>
            <person name="Daum C."/>
            <person name="Ezra D."/>
            <person name="Gonzalez J."/>
            <person name="Henrissat B."/>
            <person name="Kuo A."/>
            <person name="Liang C."/>
            <person name="Lipzen A."/>
            <person name="Lutzoni F."/>
            <person name="Magnuson J."/>
            <person name="Mondo S."/>
            <person name="Nolan M."/>
            <person name="Ohm R."/>
            <person name="Pangilinan J."/>
            <person name="Park H.-J."/>
            <person name="Ramirez L."/>
            <person name="Alfaro M."/>
            <person name="Sun H."/>
            <person name="Tritt A."/>
            <person name="Yoshinaga Y."/>
            <person name="Zwiers L.-H."/>
            <person name="Turgeon B."/>
            <person name="Goodwin S."/>
            <person name="Spatafora J."/>
            <person name="Crous P."/>
            <person name="Grigoriev I."/>
        </authorList>
    </citation>
    <scope>NUCLEOTIDE SEQUENCE</scope>
    <source>
        <strain evidence="26">CBS 675.92</strain>
    </source>
</reference>
<comment type="subcellular location">
    <subcellularLocation>
        <location evidence="2">Cell membrane</location>
        <topology evidence="2">Multi-pass membrane protein</topology>
    </subcellularLocation>
</comment>
<evidence type="ECO:0000256" key="24">
    <source>
        <dbReference type="SAM" id="Phobius"/>
    </source>
</evidence>
<dbReference type="GO" id="GO:0046872">
    <property type="term" value="F:metal ion binding"/>
    <property type="evidence" value="ECO:0007669"/>
    <property type="project" value="UniProtKB-KW"/>
</dbReference>
<dbReference type="OrthoDB" id="3352408at2759"/>
<feature type="transmembrane region" description="Helical" evidence="24">
    <location>
        <begin position="789"/>
        <end position="810"/>
    </location>
</feature>
<dbReference type="SUPFAM" id="SSF56784">
    <property type="entry name" value="HAD-like"/>
    <property type="match status" value="1"/>
</dbReference>
<feature type="transmembrane region" description="Helical" evidence="24">
    <location>
        <begin position="78"/>
        <end position="96"/>
    </location>
</feature>
<feature type="transmembrane region" description="Helical" evidence="24">
    <location>
        <begin position="914"/>
        <end position="936"/>
    </location>
</feature>
<dbReference type="InterPro" id="IPR001757">
    <property type="entry name" value="P_typ_ATPase"/>
</dbReference>
<dbReference type="InterPro" id="IPR004014">
    <property type="entry name" value="ATPase_P-typ_cation-transptr_N"/>
</dbReference>
<evidence type="ECO:0000256" key="21">
    <source>
        <dbReference type="ARBA" id="ARBA00048599"/>
    </source>
</evidence>
<sequence length="1061" mass="116420">MGKKNQPSLEGHVSGQANKPLPRPAHALPFTKVIEELGCSNEDGLTSSEAQERHTQYGDNDLGSGGGVQPGKILLRQVANAMTLILIIAMAVSFSIQSWIEGGVVTAIIILNIVIGFMQEFNAEKTMDSLRSLSSPTATAVRDGKAVTVPTVQIVPGDMVEMKTGDTVPADVRLIEAVNFETDEALLTGESLPVMKDAEAEFDDDTGPGDRLNVAFSSSTVTKGRARGVVFATGMYTEIGSIAVSLRNEGSRRRPVKRKDDGSAGLHRYAQAWGLTFADGIGHFLGVNVGTPLQKKLARLALLLLGIAIICAIIVMAANSFINDQEVIIYAVATGLSMIPASLIVVLTITMAAGTKRMVERHVIVRNLKSLEALGGVTDICSDKTGTLTQGKMVAKRAWIPAKGTYSVGVTDSPFDPTVGHLSFTPKEPRKVDFEKEEQATPYNELLENNTHLEEYLKVASLANLAHVHVSHEGDWKARGDPTEIAIQVFASRFKWNRLDHTQGDKPAWKQVAEFPFDSTVKKMSVIFEEAATSKKFVFTKGAVERVIYSCTAMFNGEGNEPIEMIDAIRDEILANMEALAALGLRVLALASKSWEGTVTKGEEIDRSKIEEGLIFRGLVGLYDPPRPETAGSVRQCQKAGISVHMLTGDHPGTARAIAEEVGILPSHMATVSKDVADAMVMTATQFDKLTDDEIDGLPLLPLVIARCAPNTKVRMIDALHRRKAFAAMTGDGVNDSPSLKRADVGIGMGTGSDVAKDASDIVLTDDNFASILNAIEEGRRMFDNIQKFILHLLAQNIAQACILLIGLVFKDDTGLSVFPLSPVEVMWIIMVTSSLPDMGLGYEVAAPDILNRPPQSLKRGVFTLEVMLDMLVYGLWIAALCLASFTLVLSAWGNGELGHNCNDSFSDSCDTVFRARATCFACLTWFSLFLAWQMVDMRRSFFMMQPHSKKYFTQWFHDVWRNKFLFWSIMAGFITIFPVLYIPVINKVVFKHRGISWEWGIVFVATLLFFLGIEAWKWAKRVYFRKRDAKTGTRRGSIDLEKRVFERYLSTAISTDDEKV</sequence>
<dbReference type="GO" id="GO:0005886">
    <property type="term" value="C:plasma membrane"/>
    <property type="evidence" value="ECO:0007669"/>
    <property type="project" value="UniProtKB-SubCell"/>
</dbReference>
<dbReference type="InterPro" id="IPR044492">
    <property type="entry name" value="P_typ_ATPase_HD_dom"/>
</dbReference>
<evidence type="ECO:0000256" key="4">
    <source>
        <dbReference type="ARBA" id="ARBA00022475"/>
    </source>
</evidence>
<evidence type="ECO:0000256" key="1">
    <source>
        <dbReference type="ARBA" id="ARBA00001946"/>
    </source>
</evidence>
<comment type="catalytic activity">
    <reaction evidence="22">
        <text>Na(+)(in) + ATP + H2O = Na(+)(out) + ADP + phosphate + H(+)</text>
        <dbReference type="Rhea" id="RHEA:14633"/>
        <dbReference type="ChEBI" id="CHEBI:15377"/>
        <dbReference type="ChEBI" id="CHEBI:15378"/>
        <dbReference type="ChEBI" id="CHEBI:29101"/>
        <dbReference type="ChEBI" id="CHEBI:30616"/>
        <dbReference type="ChEBI" id="CHEBI:43474"/>
        <dbReference type="ChEBI" id="CHEBI:456216"/>
        <dbReference type="EC" id="7.2.2.3"/>
    </reaction>
    <physiologicalReaction direction="left-to-right" evidence="22">
        <dbReference type="Rhea" id="RHEA:14634"/>
    </physiologicalReaction>
</comment>
<dbReference type="EC" id="7.2.2.3" evidence="20"/>
<keyword evidence="15" id="KW-0915">Sodium</keyword>
<dbReference type="SUPFAM" id="SSF81653">
    <property type="entry name" value="Calcium ATPase, transduction domain A"/>
    <property type="match status" value="1"/>
</dbReference>
<keyword evidence="8" id="KW-0479">Metal-binding</keyword>
<dbReference type="Pfam" id="PF13246">
    <property type="entry name" value="Cation_ATPase"/>
    <property type="match status" value="1"/>
</dbReference>
<dbReference type="Gene3D" id="1.20.1110.10">
    <property type="entry name" value="Calcium-transporting ATPase, transmembrane domain"/>
    <property type="match status" value="2"/>
</dbReference>
<dbReference type="GO" id="GO:0008554">
    <property type="term" value="F:P-type sodium transporter activity"/>
    <property type="evidence" value="ECO:0007669"/>
    <property type="project" value="UniProtKB-EC"/>
</dbReference>
<evidence type="ECO:0000256" key="15">
    <source>
        <dbReference type="ARBA" id="ARBA00023053"/>
    </source>
</evidence>
<dbReference type="InterPro" id="IPR036412">
    <property type="entry name" value="HAD-like_sf"/>
</dbReference>
<dbReference type="InterPro" id="IPR018303">
    <property type="entry name" value="ATPase_P-typ_P_site"/>
</dbReference>
<dbReference type="PANTHER" id="PTHR42861">
    <property type="entry name" value="CALCIUM-TRANSPORTING ATPASE"/>
    <property type="match status" value="1"/>
</dbReference>
<dbReference type="PROSITE" id="PS00154">
    <property type="entry name" value="ATPASE_E1_E2"/>
    <property type="match status" value="1"/>
</dbReference>
<dbReference type="SUPFAM" id="SSF81665">
    <property type="entry name" value="Calcium ATPase, transmembrane domain M"/>
    <property type="match status" value="1"/>
</dbReference>
<organism evidence="26 27">
    <name type="scientific">Byssothecium circinans</name>
    <dbReference type="NCBI Taxonomy" id="147558"/>
    <lineage>
        <taxon>Eukaryota</taxon>
        <taxon>Fungi</taxon>
        <taxon>Dikarya</taxon>
        <taxon>Ascomycota</taxon>
        <taxon>Pezizomycotina</taxon>
        <taxon>Dothideomycetes</taxon>
        <taxon>Pleosporomycetidae</taxon>
        <taxon>Pleosporales</taxon>
        <taxon>Massarineae</taxon>
        <taxon>Massarinaceae</taxon>
        <taxon>Byssothecium</taxon>
    </lineage>
</organism>
<dbReference type="InterPro" id="IPR008250">
    <property type="entry name" value="ATPase_P-typ_transduc_dom_A_sf"/>
</dbReference>
<keyword evidence="17 24" id="KW-0472">Membrane</keyword>
<dbReference type="FunFam" id="1.20.1110.10:FF:000020">
    <property type="entry name" value="Sodium ion P-type ATPase"/>
    <property type="match status" value="1"/>
</dbReference>